<accession>A0ABT3DLY9</accession>
<dbReference type="PRINTS" id="PR00040">
    <property type="entry name" value="HTHMERR"/>
</dbReference>
<keyword evidence="5" id="KW-1185">Reference proteome</keyword>
<feature type="coiled-coil region" evidence="2">
    <location>
        <begin position="197"/>
        <end position="228"/>
    </location>
</feature>
<dbReference type="PROSITE" id="PS50937">
    <property type="entry name" value="HTH_MERR_2"/>
    <property type="match status" value="1"/>
</dbReference>
<name>A0ABT3DLY9_9BACI</name>
<dbReference type="EMBL" id="JAOYEY010000048">
    <property type="protein sequence ID" value="MCV9887919.1"/>
    <property type="molecule type" value="Genomic_DNA"/>
</dbReference>
<dbReference type="PANTHER" id="PTHR30204">
    <property type="entry name" value="REDOX-CYCLING DRUG-SENSING TRANSCRIPTIONAL ACTIVATOR SOXR"/>
    <property type="match status" value="1"/>
</dbReference>
<protein>
    <submittedName>
        <fullName evidence="4">MerR family transcriptional regulator</fullName>
    </submittedName>
</protein>
<dbReference type="Proteomes" id="UP001526147">
    <property type="component" value="Unassembled WGS sequence"/>
</dbReference>
<evidence type="ECO:0000313" key="5">
    <source>
        <dbReference type="Proteomes" id="UP001526147"/>
    </source>
</evidence>
<dbReference type="SMART" id="SM00422">
    <property type="entry name" value="HTH_MERR"/>
    <property type="match status" value="1"/>
</dbReference>
<gene>
    <name evidence="4" type="ORF">OIH86_19935</name>
</gene>
<feature type="domain" description="HTH merR-type" evidence="3">
    <location>
        <begin position="7"/>
        <end position="76"/>
    </location>
</feature>
<dbReference type="SUPFAM" id="SSF46955">
    <property type="entry name" value="Putative DNA-binding domain"/>
    <property type="match status" value="1"/>
</dbReference>
<dbReference type="PANTHER" id="PTHR30204:SF96">
    <property type="entry name" value="CHROMOSOME-ANCHORING PROTEIN RACA"/>
    <property type="match status" value="1"/>
</dbReference>
<dbReference type="InterPro" id="IPR047057">
    <property type="entry name" value="MerR_fam"/>
</dbReference>
<keyword evidence="2" id="KW-0175">Coiled coil</keyword>
<dbReference type="Pfam" id="PF13411">
    <property type="entry name" value="MerR_1"/>
    <property type="match status" value="1"/>
</dbReference>
<reference evidence="4 5" key="1">
    <citation type="submission" date="2022-10" db="EMBL/GenBank/DDBJ databases">
        <title>Draft genome assembly of moderately radiation resistant bacterium Metabacillus halosaccharovorans.</title>
        <authorList>
            <person name="Pal S."/>
            <person name="Gopinathan A."/>
        </authorList>
    </citation>
    <scope>NUCLEOTIDE SEQUENCE [LARGE SCALE GENOMIC DNA]</scope>
    <source>
        <strain evidence="4 5">VITHBRA001</strain>
    </source>
</reference>
<dbReference type="InterPro" id="IPR000551">
    <property type="entry name" value="MerR-type_HTH_dom"/>
</dbReference>
<dbReference type="InterPro" id="IPR009061">
    <property type="entry name" value="DNA-bd_dom_put_sf"/>
</dbReference>
<evidence type="ECO:0000313" key="4">
    <source>
        <dbReference type="EMBL" id="MCV9887919.1"/>
    </source>
</evidence>
<comment type="caution">
    <text evidence="4">The sequence shown here is derived from an EMBL/GenBank/DDBJ whole genome shotgun (WGS) entry which is preliminary data.</text>
</comment>
<evidence type="ECO:0000256" key="2">
    <source>
        <dbReference type="SAM" id="Coils"/>
    </source>
</evidence>
<proteinExistence type="predicted"/>
<evidence type="ECO:0000259" key="3">
    <source>
        <dbReference type="PROSITE" id="PS50937"/>
    </source>
</evidence>
<sequence length="262" mass="30639">MENQEPFFTISEFGKRARITVRTLRFYEEIGVLKPTQQNSSGHRLYGLTELVKLQQIQSLKFLGYSLQEIKKLIENDTDAVTQLNKSLPLQHNLLTEKRNELNRAIEAVERVQFLIENGKSITWTVLSSLLFQMEHEQDQMEWVKEYFSDDIANQFFSLPKKHRQQLDIEMLDWLATVKKLMKDEVSPQSPEAFDVLVKLTELATKHIENKEELADQLVQAQEVMESDVINFQFPTLLTPKEEAYLLEIGRVMEALYNENDD</sequence>
<keyword evidence="1" id="KW-0238">DNA-binding</keyword>
<dbReference type="Gene3D" id="1.10.1660.10">
    <property type="match status" value="1"/>
</dbReference>
<dbReference type="RefSeq" id="WP_264144134.1">
    <property type="nucleotide sequence ID" value="NZ_JAOYEY010000048.1"/>
</dbReference>
<dbReference type="CDD" id="cd01106">
    <property type="entry name" value="HTH_TipAL-Mta"/>
    <property type="match status" value="1"/>
</dbReference>
<organism evidence="4 5">
    <name type="scientific">Metabacillus halosaccharovorans</name>
    <dbReference type="NCBI Taxonomy" id="930124"/>
    <lineage>
        <taxon>Bacteria</taxon>
        <taxon>Bacillati</taxon>
        <taxon>Bacillota</taxon>
        <taxon>Bacilli</taxon>
        <taxon>Bacillales</taxon>
        <taxon>Bacillaceae</taxon>
        <taxon>Metabacillus</taxon>
    </lineage>
</organism>
<evidence type="ECO:0000256" key="1">
    <source>
        <dbReference type="ARBA" id="ARBA00023125"/>
    </source>
</evidence>